<feature type="domain" description="TOTE conflict system primase" evidence="2">
    <location>
        <begin position="171"/>
        <end position="385"/>
    </location>
</feature>
<dbReference type="RefSeq" id="WP_006965560.1">
    <property type="nucleotide sequence ID" value="NZ_APJX01000003.1"/>
</dbReference>
<evidence type="ECO:0000313" key="4">
    <source>
        <dbReference type="EMBL" id="EMS80209.1"/>
    </source>
</evidence>
<evidence type="ECO:0000313" key="5">
    <source>
        <dbReference type="Proteomes" id="UP000014216"/>
    </source>
</evidence>
<name>S0G404_9BACT</name>
<dbReference type="PATRIC" id="fig|1286635.3.peg.1919"/>
<keyword evidence="5" id="KW-1185">Reference proteome</keyword>
<evidence type="ECO:0000256" key="1">
    <source>
        <dbReference type="SAM" id="MobiDB-lite"/>
    </source>
</evidence>
<dbReference type="AlphaFoldDB" id="S0G404"/>
<organism evidence="4 5">
    <name type="scientific">Desulfotignum phosphitoxidans DSM 13687</name>
    <dbReference type="NCBI Taxonomy" id="1286635"/>
    <lineage>
        <taxon>Bacteria</taxon>
        <taxon>Pseudomonadati</taxon>
        <taxon>Thermodesulfobacteriota</taxon>
        <taxon>Desulfobacteria</taxon>
        <taxon>Desulfobacterales</taxon>
        <taxon>Desulfobacteraceae</taxon>
        <taxon>Desulfotignum</taxon>
    </lineage>
</organism>
<dbReference type="EMBL" id="APJX01000003">
    <property type="protein sequence ID" value="EMS80209.1"/>
    <property type="molecule type" value="Genomic_DNA"/>
</dbReference>
<accession>S0G404</accession>
<dbReference type="EMBL" id="APJX01000008">
    <property type="protein sequence ID" value="EMS78526.1"/>
    <property type="molecule type" value="Genomic_DNA"/>
</dbReference>
<keyword evidence="4" id="KW-0808">Transferase</keyword>
<reference evidence="4 5" key="1">
    <citation type="journal article" date="2013" name="Genome Announc.">
        <title>Draft Genome Sequence of Desulfotignum phosphitoxidans DSM 13687 Strain FiPS-3.</title>
        <authorList>
            <person name="Poehlein A."/>
            <person name="Daniel R."/>
            <person name="Simeonova D.D."/>
        </authorList>
    </citation>
    <scope>NUCLEOTIDE SEQUENCE [LARGE SCALE GENOMIC DNA]</scope>
    <source>
        <strain evidence="4 5">DSM 13687</strain>
    </source>
</reference>
<protein>
    <submittedName>
        <fullName evidence="4">DNA primase small subunit</fullName>
        <ecNumber evidence="4">2.7.7.-</ecNumber>
    </submittedName>
</protein>
<feature type="compositionally biased region" description="Polar residues" evidence="1">
    <location>
        <begin position="1"/>
        <end position="24"/>
    </location>
</feature>
<dbReference type="Proteomes" id="UP000014216">
    <property type="component" value="Unassembled WGS sequence"/>
</dbReference>
<dbReference type="InterPro" id="IPR054347">
    <property type="entry name" value="TOTE_primase"/>
</dbReference>
<dbReference type="EC" id="2.7.7.-" evidence="4"/>
<sequence length="556" mass="62766">MKPSATTQVLSETTTKGRSKNTAPPGTDYTLLVRRLEKAVLENPENARVREVLARQVVWQKLPVPQALEWASLAQIAGLPDTALEIYGFLTENDPDNAGIWEPYIRLLDILDYRTRLSSAAALAGRYLTREEIAAWISGKSEPADSPRRMDPDLAAAEDPFARMHAWQALLDRFMDLFAGRDDVFARQWADKNEGKSGYVPVRRPMDKADLEEHLKGLKTYGIYLMAQDATVQCGIIDADLVKPLRITPRKQADQARIKKEQVYMITRIRESSRELGLTPLVEVSGGKGFHFWYFTDRPVAASVMRKALAGLVDPLRKDLSCFELEVFPKQDQLSGKGFGNLVKLPLGIHRLSGKRSYFPECVKKEIPLQLAFLEKVEKADSRKFTSGPKTAATSKLVTHPNLEALTKEYPGLFELQRLCPPLGQLIALAREGRGLRVREEKILFQTLGFLPDGKKILHYLFQHDPEYNSHMVDYKLSRLRGTPLGCKRIHSLTAATVDFCDIRPDHTGYIHPLIQVQAWQKMDEKKTPVSGKVQNLTQAVENLKIAIQQVERFLS</sequence>
<evidence type="ECO:0000313" key="3">
    <source>
        <dbReference type="EMBL" id="EMS78526.1"/>
    </source>
</evidence>
<dbReference type="Pfam" id="PF22548">
    <property type="entry name" value="AEP-TOTE"/>
    <property type="match status" value="1"/>
</dbReference>
<keyword evidence="4" id="KW-0548">Nucleotidyltransferase</keyword>
<feature type="region of interest" description="Disordered" evidence="1">
    <location>
        <begin position="1"/>
        <end position="26"/>
    </location>
</feature>
<comment type="caution">
    <text evidence="4">The sequence shown here is derived from an EMBL/GenBank/DDBJ whole genome shotgun (WGS) entry which is preliminary data.</text>
</comment>
<dbReference type="GO" id="GO:0016779">
    <property type="term" value="F:nucleotidyltransferase activity"/>
    <property type="evidence" value="ECO:0007669"/>
    <property type="project" value="UniProtKB-KW"/>
</dbReference>
<proteinExistence type="predicted"/>
<evidence type="ECO:0000259" key="2">
    <source>
        <dbReference type="Pfam" id="PF22548"/>
    </source>
</evidence>
<dbReference type="NCBIfam" id="NF040561">
    <property type="entry name" value="PrimPol_Msp"/>
    <property type="match status" value="1"/>
</dbReference>
<gene>
    <name evidence="4" type="primary">dnaG</name>
    <name evidence="4" type="ORF">Dpo_3c03530</name>
    <name evidence="3" type="ORF">Dpo_8c01930</name>
</gene>